<organism evidence="5 6">
    <name type="scientific">Phytoactinopolyspora halophila</name>
    <dbReference type="NCBI Taxonomy" id="1981511"/>
    <lineage>
        <taxon>Bacteria</taxon>
        <taxon>Bacillati</taxon>
        <taxon>Actinomycetota</taxon>
        <taxon>Actinomycetes</taxon>
        <taxon>Jiangellales</taxon>
        <taxon>Jiangellaceae</taxon>
        <taxon>Phytoactinopolyspora</taxon>
    </lineage>
</organism>
<dbReference type="SUPFAM" id="SSF63829">
    <property type="entry name" value="Calcium-dependent phosphotriesterase"/>
    <property type="match status" value="1"/>
</dbReference>
<feature type="binding site" evidence="3">
    <location>
        <position position="97"/>
    </location>
    <ligand>
        <name>substrate</name>
    </ligand>
</feature>
<dbReference type="Pfam" id="PF08450">
    <property type="entry name" value="SGL"/>
    <property type="match status" value="1"/>
</dbReference>
<keyword evidence="6" id="KW-1185">Reference proteome</keyword>
<evidence type="ECO:0000313" key="5">
    <source>
        <dbReference type="EMBL" id="RAW17592.1"/>
    </source>
</evidence>
<keyword evidence="3" id="KW-0862">Zinc</keyword>
<dbReference type="PANTHER" id="PTHR10907">
    <property type="entry name" value="REGUCALCIN"/>
    <property type="match status" value="1"/>
</dbReference>
<keyword evidence="3" id="KW-0479">Metal-binding</keyword>
<feature type="binding site" evidence="3">
    <location>
        <position position="15"/>
    </location>
    <ligand>
        <name>a divalent metal cation</name>
        <dbReference type="ChEBI" id="CHEBI:60240"/>
    </ligand>
</feature>
<dbReference type="Gene3D" id="2.120.10.30">
    <property type="entry name" value="TolB, C-terminal domain"/>
    <property type="match status" value="1"/>
</dbReference>
<accession>A0A329R285</accession>
<dbReference type="Proteomes" id="UP000250462">
    <property type="component" value="Unassembled WGS sequence"/>
</dbReference>
<comment type="cofactor">
    <cofactor evidence="3">
        <name>Zn(2+)</name>
        <dbReference type="ChEBI" id="CHEBI:29105"/>
    </cofactor>
    <text evidence="3">Binds 1 divalent metal cation per subunit.</text>
</comment>
<name>A0A329R285_9ACTN</name>
<feature type="binding site" evidence="3">
    <location>
        <position position="191"/>
    </location>
    <ligand>
        <name>a divalent metal cation</name>
        <dbReference type="ChEBI" id="CHEBI:60240"/>
    </ligand>
</feature>
<sequence>MSQPVPITEPVALGEGPLWDPDTSKLMWVDISQHAVHEYDPATGDDRVVQYDVPVGAIVKHAHGGYVAAAGMGFAAISWPGGELAWLGDVTRGERMNDGACDPVGRFLAGTMVTGGGTGAALYQLDRGHVRLLLEYVSISNGLDWSPDGQTMYYVDTPCERVDAFRYDVETGSISARRTLIDLRDTPGRPDGLTVDADGGIWVAMARGGGCVRRFTPDGDADDVIELPVPHATSLAFGGDDLRDLYITTSQLGLDADDLRHWPLAGASFLVSDVGVTGREPFSYVP</sequence>
<evidence type="ECO:0000313" key="6">
    <source>
        <dbReference type="Proteomes" id="UP000250462"/>
    </source>
</evidence>
<dbReference type="RefSeq" id="WP_112257410.1">
    <property type="nucleotide sequence ID" value="NZ_QMIG01000003.1"/>
</dbReference>
<feature type="active site" description="Proton donor/acceptor" evidence="2">
    <location>
        <position position="191"/>
    </location>
</feature>
<dbReference type="PANTHER" id="PTHR10907:SF47">
    <property type="entry name" value="REGUCALCIN"/>
    <property type="match status" value="1"/>
</dbReference>
<feature type="binding site" evidence="3">
    <location>
        <position position="95"/>
    </location>
    <ligand>
        <name>substrate</name>
    </ligand>
</feature>
<feature type="binding site" evidence="3">
    <location>
        <position position="141"/>
    </location>
    <ligand>
        <name>a divalent metal cation</name>
        <dbReference type="ChEBI" id="CHEBI:60240"/>
    </ligand>
</feature>
<comment type="similarity">
    <text evidence="1">Belongs to the SMP-30/CGR1 family.</text>
</comment>
<dbReference type="GO" id="GO:0004341">
    <property type="term" value="F:gluconolactonase activity"/>
    <property type="evidence" value="ECO:0007669"/>
    <property type="project" value="TreeGrafter"/>
</dbReference>
<evidence type="ECO:0000256" key="3">
    <source>
        <dbReference type="PIRSR" id="PIRSR605511-2"/>
    </source>
</evidence>
<feature type="domain" description="SMP-30/Gluconolactonase/LRE-like region" evidence="4">
    <location>
        <begin position="13"/>
        <end position="250"/>
    </location>
</feature>
<reference evidence="5 6" key="1">
    <citation type="submission" date="2018-06" db="EMBL/GenBank/DDBJ databases">
        <title>Phytoactinopolyspora halophila sp. nov., a novel halophilic actinomycete isolated from a saline soil in China.</title>
        <authorList>
            <person name="Tang S.-K."/>
        </authorList>
    </citation>
    <scope>NUCLEOTIDE SEQUENCE [LARGE SCALE GENOMIC DNA]</scope>
    <source>
        <strain evidence="5 6">YIM 96934</strain>
    </source>
</reference>
<dbReference type="GO" id="GO:0005509">
    <property type="term" value="F:calcium ion binding"/>
    <property type="evidence" value="ECO:0007669"/>
    <property type="project" value="TreeGrafter"/>
</dbReference>
<dbReference type="InterPro" id="IPR011042">
    <property type="entry name" value="6-blade_b-propeller_TolB-like"/>
</dbReference>
<evidence type="ECO:0000259" key="4">
    <source>
        <dbReference type="Pfam" id="PF08450"/>
    </source>
</evidence>
<dbReference type="InterPro" id="IPR013658">
    <property type="entry name" value="SGL"/>
</dbReference>
<dbReference type="AlphaFoldDB" id="A0A329R285"/>
<dbReference type="EMBL" id="QMIG01000003">
    <property type="protein sequence ID" value="RAW17592.1"/>
    <property type="molecule type" value="Genomic_DNA"/>
</dbReference>
<dbReference type="PRINTS" id="PR01790">
    <property type="entry name" value="SMP30FAMILY"/>
</dbReference>
<gene>
    <name evidence="5" type="ORF">DPM12_06265</name>
</gene>
<evidence type="ECO:0000256" key="2">
    <source>
        <dbReference type="PIRSR" id="PIRSR605511-1"/>
    </source>
</evidence>
<protein>
    <submittedName>
        <fullName evidence="5">SMP-30/gluconolactonase/LRE family protein</fullName>
    </submittedName>
</protein>
<comment type="caution">
    <text evidence="5">The sequence shown here is derived from an EMBL/GenBank/DDBJ whole genome shotgun (WGS) entry which is preliminary data.</text>
</comment>
<evidence type="ECO:0000256" key="1">
    <source>
        <dbReference type="ARBA" id="ARBA00008853"/>
    </source>
</evidence>
<proteinExistence type="inferred from homology"/>
<dbReference type="OrthoDB" id="2633250at2"/>
<dbReference type="GO" id="GO:0019853">
    <property type="term" value="P:L-ascorbic acid biosynthetic process"/>
    <property type="evidence" value="ECO:0007669"/>
    <property type="project" value="TreeGrafter"/>
</dbReference>
<dbReference type="InterPro" id="IPR005511">
    <property type="entry name" value="SMP-30"/>
</dbReference>